<keyword evidence="5" id="KW-1185">Reference proteome</keyword>
<dbReference type="Pfam" id="PF00561">
    <property type="entry name" value="Abhydrolase_1"/>
    <property type="match status" value="1"/>
</dbReference>
<dbReference type="KEGG" id="psco:LY89DRAFT_728312"/>
<comment type="similarity">
    <text evidence="2">Belongs to the AB hydrolase superfamily. FUS2 hydrolase family.</text>
</comment>
<evidence type="ECO:0000313" key="4">
    <source>
        <dbReference type="EMBL" id="KUJ23580.1"/>
    </source>
</evidence>
<reference evidence="4 5" key="1">
    <citation type="submission" date="2015-10" db="EMBL/GenBank/DDBJ databases">
        <title>Full genome of DAOMC 229536 Phialocephala scopiformis, a fungal endophyte of spruce producing the potent anti-insectan compound rugulosin.</title>
        <authorList>
            <consortium name="DOE Joint Genome Institute"/>
            <person name="Walker A.K."/>
            <person name="Frasz S.L."/>
            <person name="Seifert K.A."/>
            <person name="Miller J.D."/>
            <person name="Mondo S.J."/>
            <person name="Labutti K."/>
            <person name="Lipzen A."/>
            <person name="Dockter R."/>
            <person name="Kennedy M."/>
            <person name="Grigoriev I.V."/>
            <person name="Spatafora J.W."/>
        </authorList>
    </citation>
    <scope>NUCLEOTIDE SEQUENCE [LARGE SCALE GENOMIC DNA]</scope>
    <source>
        <strain evidence="4 5">CBS 120377</strain>
    </source>
</reference>
<dbReference type="EMBL" id="KQ947405">
    <property type="protein sequence ID" value="KUJ23580.1"/>
    <property type="molecule type" value="Genomic_DNA"/>
</dbReference>
<accession>A0A194XTD7</accession>
<protein>
    <submittedName>
        <fullName evidence="4">Alpha/beta-hydrolase</fullName>
    </submittedName>
</protein>
<dbReference type="SUPFAM" id="SSF53474">
    <property type="entry name" value="alpha/beta-Hydrolases"/>
    <property type="match status" value="1"/>
</dbReference>
<feature type="domain" description="AB hydrolase-1" evidence="3">
    <location>
        <begin position="33"/>
        <end position="278"/>
    </location>
</feature>
<proteinExistence type="inferred from homology"/>
<dbReference type="InterPro" id="IPR029058">
    <property type="entry name" value="AB_hydrolase_fold"/>
</dbReference>
<evidence type="ECO:0000256" key="1">
    <source>
        <dbReference type="ARBA" id="ARBA00022801"/>
    </source>
</evidence>
<dbReference type="OrthoDB" id="2498029at2759"/>
<dbReference type="GO" id="GO:0016788">
    <property type="term" value="F:hydrolase activity, acting on ester bonds"/>
    <property type="evidence" value="ECO:0007669"/>
    <property type="project" value="UniProtKB-ARBA"/>
</dbReference>
<name>A0A194XTD7_MOLSC</name>
<dbReference type="PANTHER" id="PTHR22946:SF9">
    <property type="entry name" value="POLYKETIDE TRANSFERASE AF380"/>
    <property type="match status" value="1"/>
</dbReference>
<organism evidence="4 5">
    <name type="scientific">Mollisia scopiformis</name>
    <name type="common">Conifer needle endophyte fungus</name>
    <name type="synonym">Phialocephala scopiformis</name>
    <dbReference type="NCBI Taxonomy" id="149040"/>
    <lineage>
        <taxon>Eukaryota</taxon>
        <taxon>Fungi</taxon>
        <taxon>Dikarya</taxon>
        <taxon>Ascomycota</taxon>
        <taxon>Pezizomycotina</taxon>
        <taxon>Leotiomycetes</taxon>
        <taxon>Helotiales</taxon>
        <taxon>Mollisiaceae</taxon>
        <taxon>Mollisia</taxon>
    </lineage>
</organism>
<dbReference type="Gene3D" id="1.10.10.800">
    <property type="match status" value="1"/>
</dbReference>
<dbReference type="InterPro" id="IPR050261">
    <property type="entry name" value="FrsA_esterase"/>
</dbReference>
<dbReference type="AlphaFoldDB" id="A0A194XTD7"/>
<evidence type="ECO:0000256" key="2">
    <source>
        <dbReference type="ARBA" id="ARBA00038115"/>
    </source>
</evidence>
<gene>
    <name evidence="4" type="ORF">LY89DRAFT_728312</name>
</gene>
<dbReference type="InterPro" id="IPR000073">
    <property type="entry name" value="AB_hydrolase_1"/>
</dbReference>
<keyword evidence="1 4" id="KW-0378">Hydrolase</keyword>
<dbReference type="PANTHER" id="PTHR22946">
    <property type="entry name" value="DIENELACTONE HYDROLASE DOMAIN-CONTAINING PROTEIN-RELATED"/>
    <property type="match status" value="1"/>
</dbReference>
<dbReference type="InParanoid" id="A0A194XTD7"/>
<evidence type="ECO:0000259" key="3">
    <source>
        <dbReference type="Pfam" id="PF00561"/>
    </source>
</evidence>
<dbReference type="Gene3D" id="3.40.50.1820">
    <property type="entry name" value="alpha/beta hydrolase"/>
    <property type="match status" value="1"/>
</dbReference>
<sequence>MPREDIAFQTGDNVTLRGWFFTPEAASATPLPCLVISHGFTAVKEMDLDRFAEHFTSSVQISCLVYDHRGWGASDNHPSAPRHETIPYLQASDIQDAITYAQSREDVNKEKIGIWGVALSGGHCIRVGAVDRRVKAVLTLVPVVNGLENGRRLAKPDSAPVFNRIFEEDRVARAAGKPAATIPVVGLDPNGTAALGTVEAYEWLSKLGGKHWKNEVTVRTMQEFQSYIPEAYIKYVSPTPLLMTVAEDDYLMPTDLALAAYAKALEPKELQIIPGVHFGAYGPQFEQVVNRQIEFLKKTLLA</sequence>
<evidence type="ECO:0000313" key="5">
    <source>
        <dbReference type="Proteomes" id="UP000070700"/>
    </source>
</evidence>
<dbReference type="RefSeq" id="XP_018077935.1">
    <property type="nucleotide sequence ID" value="XM_018219254.1"/>
</dbReference>
<dbReference type="Proteomes" id="UP000070700">
    <property type="component" value="Unassembled WGS sequence"/>
</dbReference>
<dbReference type="GeneID" id="28828980"/>